<dbReference type="InterPro" id="IPR020631">
    <property type="entry name" value="THF_DH/CycHdrlase_NAD-bd_dom"/>
</dbReference>
<dbReference type="GO" id="GO:0000105">
    <property type="term" value="P:L-histidine biosynthetic process"/>
    <property type="evidence" value="ECO:0007669"/>
    <property type="project" value="UniProtKB-KW"/>
</dbReference>
<reference evidence="15 16" key="1">
    <citation type="journal article" date="2016" name="Nat. Commun.">
        <title>Thousands of microbial genomes shed light on interconnected biogeochemical processes in an aquifer system.</title>
        <authorList>
            <person name="Anantharaman K."/>
            <person name="Brown C.T."/>
            <person name="Hug L.A."/>
            <person name="Sharon I."/>
            <person name="Castelle C.J."/>
            <person name="Probst A.J."/>
            <person name="Thomas B.C."/>
            <person name="Singh A."/>
            <person name="Wilkins M.J."/>
            <person name="Karaoz U."/>
            <person name="Brodie E.L."/>
            <person name="Williams K.H."/>
            <person name="Hubbard S.S."/>
            <person name="Banfield J.F."/>
        </authorList>
    </citation>
    <scope>NUCLEOTIDE SEQUENCE [LARGE SCALE GENOMIC DNA]</scope>
</reference>
<dbReference type="Pfam" id="PF00763">
    <property type="entry name" value="THF_DHG_CYH"/>
    <property type="match status" value="1"/>
</dbReference>
<keyword evidence="10 12" id="KW-0486">Methionine biosynthesis</keyword>
<keyword evidence="6 12" id="KW-0378">Hydrolase</keyword>
<keyword evidence="8 12" id="KW-0560">Oxidoreductase</keyword>
<dbReference type="GO" id="GO:0005829">
    <property type="term" value="C:cytosol"/>
    <property type="evidence" value="ECO:0007669"/>
    <property type="project" value="TreeGrafter"/>
</dbReference>
<evidence type="ECO:0000313" key="16">
    <source>
        <dbReference type="Proteomes" id="UP000177069"/>
    </source>
</evidence>
<dbReference type="InterPro" id="IPR036291">
    <property type="entry name" value="NAD(P)-bd_dom_sf"/>
</dbReference>
<comment type="caution">
    <text evidence="12">Lacks conserved residue(s) required for the propagation of feature annotation.</text>
</comment>
<evidence type="ECO:0000259" key="14">
    <source>
        <dbReference type="Pfam" id="PF02882"/>
    </source>
</evidence>
<comment type="caution">
    <text evidence="15">The sequence shown here is derived from an EMBL/GenBank/DDBJ whole genome shotgun (WGS) entry which is preliminary data.</text>
</comment>
<dbReference type="Gene3D" id="3.40.50.720">
    <property type="entry name" value="NAD(P)-binding Rossmann-like Domain"/>
    <property type="match status" value="1"/>
</dbReference>
<comment type="catalytic activity">
    <reaction evidence="12">
        <text>(6R)-5,10-methenyltetrahydrofolate + H2O = (6R)-10-formyltetrahydrofolate + H(+)</text>
        <dbReference type="Rhea" id="RHEA:23700"/>
        <dbReference type="ChEBI" id="CHEBI:15377"/>
        <dbReference type="ChEBI" id="CHEBI:15378"/>
        <dbReference type="ChEBI" id="CHEBI:57455"/>
        <dbReference type="ChEBI" id="CHEBI:195366"/>
        <dbReference type="EC" id="3.5.4.9"/>
    </reaction>
</comment>
<evidence type="ECO:0000256" key="7">
    <source>
        <dbReference type="ARBA" id="ARBA00022857"/>
    </source>
</evidence>
<dbReference type="HAMAP" id="MF_01576">
    <property type="entry name" value="THF_DHG_CYH"/>
    <property type="match status" value="1"/>
</dbReference>
<evidence type="ECO:0000256" key="2">
    <source>
        <dbReference type="ARBA" id="ARBA00011738"/>
    </source>
</evidence>
<evidence type="ECO:0000256" key="6">
    <source>
        <dbReference type="ARBA" id="ARBA00022801"/>
    </source>
</evidence>
<evidence type="ECO:0000256" key="5">
    <source>
        <dbReference type="ARBA" id="ARBA00022755"/>
    </source>
</evidence>
<dbReference type="GO" id="GO:0004488">
    <property type="term" value="F:methylenetetrahydrofolate dehydrogenase (NADP+) activity"/>
    <property type="evidence" value="ECO:0007669"/>
    <property type="project" value="UniProtKB-UniRule"/>
</dbReference>
<feature type="domain" description="Tetrahydrofolate dehydrogenase/cyclohydrolase catalytic" evidence="13">
    <location>
        <begin position="6"/>
        <end position="116"/>
    </location>
</feature>
<evidence type="ECO:0000256" key="9">
    <source>
        <dbReference type="ARBA" id="ARBA00023102"/>
    </source>
</evidence>
<dbReference type="UniPathway" id="UPA00193"/>
<keyword evidence="5 12" id="KW-0658">Purine biosynthesis</keyword>
<keyword evidence="3 12" id="KW-0554">One-carbon metabolism</keyword>
<dbReference type="Pfam" id="PF02882">
    <property type="entry name" value="THF_DHG_CYH_C"/>
    <property type="match status" value="1"/>
</dbReference>
<dbReference type="EC" id="1.5.1.5" evidence="12"/>
<evidence type="ECO:0000256" key="3">
    <source>
        <dbReference type="ARBA" id="ARBA00022563"/>
    </source>
</evidence>
<dbReference type="PANTHER" id="PTHR48099">
    <property type="entry name" value="C-1-TETRAHYDROFOLATE SYNTHASE, CYTOPLASMIC-RELATED"/>
    <property type="match status" value="1"/>
</dbReference>
<feature type="binding site" evidence="12">
    <location>
        <position position="228"/>
    </location>
    <ligand>
        <name>NADP(+)</name>
        <dbReference type="ChEBI" id="CHEBI:58349"/>
    </ligand>
</feature>
<dbReference type="InterPro" id="IPR020630">
    <property type="entry name" value="THF_DH/CycHdrlase_cat_dom"/>
</dbReference>
<dbReference type="Gene3D" id="3.40.50.10860">
    <property type="entry name" value="Leucine Dehydrogenase, chain A, domain 1"/>
    <property type="match status" value="1"/>
</dbReference>
<comment type="similarity">
    <text evidence="12">Belongs to the tetrahydrofolate dehydrogenase/cyclohydrolase family.</text>
</comment>
<dbReference type="Proteomes" id="UP000177069">
    <property type="component" value="Unassembled WGS sequence"/>
</dbReference>
<dbReference type="InterPro" id="IPR046346">
    <property type="entry name" value="Aminoacid_DH-like_N_sf"/>
</dbReference>
<comment type="function">
    <text evidence="12">Catalyzes the oxidation of 5,10-methylenetetrahydrofolate to 5,10-methenyltetrahydrofolate and then the hydrolysis of 5,10-methenyltetrahydrofolate to 10-formyltetrahydrofolate.</text>
</comment>
<name>A0A1F5FY55_9BACT</name>
<sequence length="285" mass="31156">MAKILDGRVVRNKIAQKLKTLNSKLKTRPKLVIIQVGDLPQSNTYIRQKILFGQKIGAVVNHVKLDKNVGEQKLRTMISKLNTDPSVNGIIIQMTIPKHIDRDKIIDAIVPEKDVDGLTSTNLKLLWEDRQEGYTPATTAGILTLLRYHNIAIAGKHVVVVGRSSLVGKPTTLAFLNRDATVTVCHSQTKNLKAETNKADILIVAVGKPNLITKDHVSRGQVVIDVGINIAEVEPPQKKLVGDVDFEKVSKIVAAITPVPGGVGPMTVASLFENLLEAFTRQNPK</sequence>
<dbReference type="EC" id="3.5.4.9" evidence="12"/>
<comment type="catalytic activity">
    <reaction evidence="12">
        <text>(6R)-5,10-methylene-5,6,7,8-tetrahydrofolate + NADP(+) = (6R)-5,10-methenyltetrahydrofolate + NADPH</text>
        <dbReference type="Rhea" id="RHEA:22812"/>
        <dbReference type="ChEBI" id="CHEBI:15636"/>
        <dbReference type="ChEBI" id="CHEBI:57455"/>
        <dbReference type="ChEBI" id="CHEBI:57783"/>
        <dbReference type="ChEBI" id="CHEBI:58349"/>
        <dbReference type="EC" id="1.5.1.5"/>
    </reaction>
</comment>
<keyword evidence="11 12" id="KW-0511">Multifunctional enzyme</keyword>
<evidence type="ECO:0000256" key="12">
    <source>
        <dbReference type="HAMAP-Rule" id="MF_01576"/>
    </source>
</evidence>
<feature type="binding site" evidence="12">
    <location>
        <begin position="162"/>
        <end position="164"/>
    </location>
    <ligand>
        <name>NADP(+)</name>
        <dbReference type="ChEBI" id="CHEBI:58349"/>
    </ligand>
</feature>
<dbReference type="PROSITE" id="PS00767">
    <property type="entry name" value="THF_DHG_CYH_2"/>
    <property type="match status" value="1"/>
</dbReference>
<dbReference type="GO" id="GO:0004477">
    <property type="term" value="F:methenyltetrahydrofolate cyclohydrolase activity"/>
    <property type="evidence" value="ECO:0007669"/>
    <property type="project" value="UniProtKB-UniRule"/>
</dbReference>
<dbReference type="InterPro" id="IPR000672">
    <property type="entry name" value="THF_DH/CycHdrlase"/>
</dbReference>
<keyword evidence="9 12" id="KW-0368">Histidine biosynthesis</keyword>
<dbReference type="GO" id="GO:0035999">
    <property type="term" value="P:tetrahydrofolate interconversion"/>
    <property type="evidence" value="ECO:0007669"/>
    <property type="project" value="UniProtKB-UniRule"/>
</dbReference>
<proteinExistence type="inferred from homology"/>
<evidence type="ECO:0000256" key="8">
    <source>
        <dbReference type="ARBA" id="ARBA00023002"/>
    </source>
</evidence>
<evidence type="ECO:0000256" key="1">
    <source>
        <dbReference type="ARBA" id="ARBA00004777"/>
    </source>
</evidence>
<evidence type="ECO:0000256" key="11">
    <source>
        <dbReference type="ARBA" id="ARBA00023268"/>
    </source>
</evidence>
<organism evidence="15 16">
    <name type="scientific">Candidatus Curtissbacteria bacterium RIFCSPHIGHO2_01_FULL_41_13</name>
    <dbReference type="NCBI Taxonomy" id="1797745"/>
    <lineage>
        <taxon>Bacteria</taxon>
        <taxon>Candidatus Curtissiibacteriota</taxon>
    </lineage>
</organism>
<comment type="subunit">
    <text evidence="2 12">Homodimer.</text>
</comment>
<evidence type="ECO:0000256" key="4">
    <source>
        <dbReference type="ARBA" id="ARBA00022605"/>
    </source>
</evidence>
<evidence type="ECO:0000256" key="10">
    <source>
        <dbReference type="ARBA" id="ARBA00023167"/>
    </source>
</evidence>
<dbReference type="FunFam" id="3.40.50.10860:FF:000005">
    <property type="entry name" value="C-1-tetrahydrofolate synthase, cytoplasmic, putative"/>
    <property type="match status" value="1"/>
</dbReference>
<keyword evidence="4 12" id="KW-0028">Amino-acid biosynthesis</keyword>
<accession>A0A1F5FY55</accession>
<comment type="pathway">
    <text evidence="1 12">One-carbon metabolism; tetrahydrofolate interconversion.</text>
</comment>
<dbReference type="PRINTS" id="PR00085">
    <property type="entry name" value="THFDHDRGNASE"/>
</dbReference>
<dbReference type="SUPFAM" id="SSF53223">
    <property type="entry name" value="Aminoacid dehydrogenase-like, N-terminal domain"/>
    <property type="match status" value="1"/>
</dbReference>
<dbReference type="EMBL" id="MFBA01000057">
    <property type="protein sequence ID" value="OGD84548.1"/>
    <property type="molecule type" value="Genomic_DNA"/>
</dbReference>
<dbReference type="CDD" id="cd01080">
    <property type="entry name" value="NAD_bind_m-THF_DH_Cyclohyd"/>
    <property type="match status" value="1"/>
</dbReference>
<dbReference type="GO" id="GO:0009086">
    <property type="term" value="P:methionine biosynthetic process"/>
    <property type="evidence" value="ECO:0007669"/>
    <property type="project" value="UniProtKB-KW"/>
</dbReference>
<dbReference type="GO" id="GO:0006164">
    <property type="term" value="P:purine nucleotide biosynthetic process"/>
    <property type="evidence" value="ECO:0007669"/>
    <property type="project" value="UniProtKB-KW"/>
</dbReference>
<keyword evidence="7 12" id="KW-0521">NADP</keyword>
<dbReference type="InterPro" id="IPR020867">
    <property type="entry name" value="THF_DH/CycHdrlase_CS"/>
</dbReference>
<dbReference type="SUPFAM" id="SSF51735">
    <property type="entry name" value="NAD(P)-binding Rossmann-fold domains"/>
    <property type="match status" value="1"/>
</dbReference>
<dbReference type="FunFam" id="3.40.50.720:FF:000094">
    <property type="entry name" value="Bifunctional protein FolD"/>
    <property type="match status" value="1"/>
</dbReference>
<gene>
    <name evidence="12" type="primary">folD</name>
    <name evidence="15" type="ORF">A2696_01945</name>
</gene>
<dbReference type="AlphaFoldDB" id="A0A1F5FY55"/>
<evidence type="ECO:0000313" key="15">
    <source>
        <dbReference type="EMBL" id="OGD84548.1"/>
    </source>
</evidence>
<evidence type="ECO:0000259" key="13">
    <source>
        <dbReference type="Pfam" id="PF00763"/>
    </source>
</evidence>
<dbReference type="PANTHER" id="PTHR48099:SF5">
    <property type="entry name" value="C-1-TETRAHYDROFOLATE SYNTHASE, CYTOPLASMIC"/>
    <property type="match status" value="1"/>
</dbReference>
<feature type="domain" description="Tetrahydrofolate dehydrogenase/cyclohydrolase NAD(P)-binding" evidence="14">
    <location>
        <begin position="136"/>
        <end position="282"/>
    </location>
</feature>
<protein>
    <recommendedName>
        <fullName evidence="12">Bifunctional protein FolD</fullName>
    </recommendedName>
    <domain>
        <recommendedName>
            <fullName evidence="12">Methylenetetrahydrofolate dehydrogenase</fullName>
            <ecNumber evidence="12">1.5.1.5</ecNumber>
        </recommendedName>
    </domain>
    <domain>
        <recommendedName>
            <fullName evidence="12">Methenyltetrahydrofolate cyclohydrolase</fullName>
            <ecNumber evidence="12">3.5.4.9</ecNumber>
        </recommendedName>
    </domain>
</protein>